<organism evidence="3 4">
    <name type="scientific">Adhaeribacter aerolatus</name>
    <dbReference type="NCBI Taxonomy" id="670289"/>
    <lineage>
        <taxon>Bacteria</taxon>
        <taxon>Pseudomonadati</taxon>
        <taxon>Bacteroidota</taxon>
        <taxon>Cytophagia</taxon>
        <taxon>Cytophagales</taxon>
        <taxon>Hymenobacteraceae</taxon>
        <taxon>Adhaeribacter</taxon>
    </lineage>
</organism>
<dbReference type="Proteomes" id="UP000321532">
    <property type="component" value="Unassembled WGS sequence"/>
</dbReference>
<dbReference type="PROSITE" id="PS51257">
    <property type="entry name" value="PROKAR_LIPOPROTEIN"/>
    <property type="match status" value="1"/>
</dbReference>
<proteinExistence type="predicted"/>
<name>A0A512B5U4_9BACT</name>
<protein>
    <recommendedName>
        <fullName evidence="2">Lipocalin-like domain-containing protein</fullName>
    </recommendedName>
</protein>
<evidence type="ECO:0000313" key="3">
    <source>
        <dbReference type="EMBL" id="GEO07330.1"/>
    </source>
</evidence>
<reference evidence="3 4" key="1">
    <citation type="submission" date="2019-07" db="EMBL/GenBank/DDBJ databases">
        <title>Whole genome shotgun sequence of Adhaeribacter aerolatus NBRC 106133.</title>
        <authorList>
            <person name="Hosoyama A."/>
            <person name="Uohara A."/>
            <person name="Ohji S."/>
            <person name="Ichikawa N."/>
        </authorList>
    </citation>
    <scope>NUCLEOTIDE SEQUENCE [LARGE SCALE GENOMIC DNA]</scope>
    <source>
        <strain evidence="3 4">NBRC 106133</strain>
    </source>
</reference>
<comment type="caution">
    <text evidence="3">The sequence shown here is derived from an EMBL/GenBank/DDBJ whole genome shotgun (WGS) entry which is preliminary data.</text>
</comment>
<keyword evidence="1" id="KW-0732">Signal</keyword>
<dbReference type="AlphaFoldDB" id="A0A512B5U4"/>
<accession>A0A512B5U4</accession>
<gene>
    <name evidence="3" type="ORF">AAE02nite_49940</name>
</gene>
<feature type="chain" id="PRO_5021833933" description="Lipocalin-like domain-containing protein" evidence="1">
    <location>
        <begin position="22"/>
        <end position="172"/>
    </location>
</feature>
<dbReference type="Pfam" id="PF13648">
    <property type="entry name" value="Lipocalin_4"/>
    <property type="match status" value="1"/>
</dbReference>
<dbReference type="InterPro" id="IPR024311">
    <property type="entry name" value="Lipocalin-like"/>
</dbReference>
<keyword evidence="4" id="KW-1185">Reference proteome</keyword>
<sequence>MKLLKLNTLSLLLALSTFVSCDDKDEIKPLSPEKEVFIGHWQLARITQEGTEYDAVNDSRIIFDRGGSSLGDGTYALNLYYRTIDKTVPYGYSNGGTWALKDTDKIVLNGDVDAQYQVKTITADALTIERHEKVVNAKGRFIMKHRENAINPYDSVHVMTESPVVYTFEKKK</sequence>
<dbReference type="EMBL" id="BJYS01000058">
    <property type="protein sequence ID" value="GEO07330.1"/>
    <property type="molecule type" value="Genomic_DNA"/>
</dbReference>
<evidence type="ECO:0000256" key="1">
    <source>
        <dbReference type="SAM" id="SignalP"/>
    </source>
</evidence>
<dbReference type="OrthoDB" id="981879at2"/>
<feature type="domain" description="Lipocalin-like" evidence="2">
    <location>
        <begin position="38"/>
        <end position="128"/>
    </location>
</feature>
<dbReference type="RefSeq" id="WP_146905286.1">
    <property type="nucleotide sequence ID" value="NZ_BJYS01000058.1"/>
</dbReference>
<evidence type="ECO:0000259" key="2">
    <source>
        <dbReference type="Pfam" id="PF13648"/>
    </source>
</evidence>
<feature type="signal peptide" evidence="1">
    <location>
        <begin position="1"/>
        <end position="21"/>
    </location>
</feature>
<evidence type="ECO:0000313" key="4">
    <source>
        <dbReference type="Proteomes" id="UP000321532"/>
    </source>
</evidence>